<evidence type="ECO:0000259" key="2">
    <source>
        <dbReference type="Pfam" id="PF08751"/>
    </source>
</evidence>
<keyword evidence="4" id="KW-1185">Reference proteome</keyword>
<protein>
    <submittedName>
        <fullName evidence="3">MobF family relaxase</fullName>
    </submittedName>
</protein>
<dbReference type="NCBIfam" id="NF041492">
    <property type="entry name" value="MobF"/>
    <property type="match status" value="1"/>
</dbReference>
<comment type="caution">
    <text evidence="3">The sequence shown here is derived from an EMBL/GenBank/DDBJ whole genome shotgun (WGS) entry which is preliminary data.</text>
</comment>
<reference evidence="4" key="1">
    <citation type="journal article" date="2019" name="Int. J. Syst. Evol. Microbiol.">
        <title>The Global Catalogue of Microorganisms (GCM) 10K type strain sequencing project: providing services to taxonomists for standard genome sequencing and annotation.</title>
        <authorList>
            <consortium name="The Broad Institute Genomics Platform"/>
            <consortium name="The Broad Institute Genome Sequencing Center for Infectious Disease"/>
            <person name="Wu L."/>
            <person name="Ma J."/>
        </authorList>
    </citation>
    <scope>NUCLEOTIDE SEQUENCE [LARGE SCALE GENOMIC DNA]</scope>
    <source>
        <strain evidence="4">CGMCC 1.10363</strain>
    </source>
</reference>
<dbReference type="Gene3D" id="3.40.50.300">
    <property type="entry name" value="P-loop containing nucleotide triphosphate hydrolases"/>
    <property type="match status" value="3"/>
</dbReference>
<dbReference type="SUPFAM" id="SSF52540">
    <property type="entry name" value="P-loop containing nucleoside triphosphate hydrolases"/>
    <property type="match status" value="2"/>
</dbReference>
<evidence type="ECO:0000256" key="1">
    <source>
        <dbReference type="SAM" id="MobiDB-lite"/>
    </source>
</evidence>
<dbReference type="Proteomes" id="UP001595900">
    <property type="component" value="Unassembled WGS sequence"/>
</dbReference>
<dbReference type="SUPFAM" id="SSF55464">
    <property type="entry name" value="Origin of replication-binding domain, RBD-like"/>
    <property type="match status" value="1"/>
</dbReference>
<organism evidence="3 4">
    <name type="scientific">Gryllotalpicola reticulitermitis</name>
    <dbReference type="NCBI Taxonomy" id="1184153"/>
    <lineage>
        <taxon>Bacteria</taxon>
        <taxon>Bacillati</taxon>
        <taxon>Actinomycetota</taxon>
        <taxon>Actinomycetes</taxon>
        <taxon>Micrococcales</taxon>
        <taxon>Microbacteriaceae</taxon>
        <taxon>Gryllotalpicola</taxon>
    </lineage>
</organism>
<dbReference type="RefSeq" id="WP_390231976.1">
    <property type="nucleotide sequence ID" value="NZ_JBHSCN010000021.1"/>
</dbReference>
<name>A0ABV8QCI5_9MICO</name>
<evidence type="ECO:0000313" key="3">
    <source>
        <dbReference type="EMBL" id="MFC4245151.1"/>
    </source>
</evidence>
<dbReference type="EMBL" id="JBHSCN010000021">
    <property type="protein sequence ID" value="MFC4245151.1"/>
    <property type="molecule type" value="Genomic_DNA"/>
</dbReference>
<accession>A0ABV8QCI5</accession>
<feature type="compositionally biased region" description="Basic and acidic residues" evidence="1">
    <location>
        <begin position="1228"/>
        <end position="1237"/>
    </location>
</feature>
<dbReference type="Gene3D" id="2.30.30.940">
    <property type="match status" value="1"/>
</dbReference>
<dbReference type="Pfam" id="PF08751">
    <property type="entry name" value="TrwC"/>
    <property type="match status" value="1"/>
</dbReference>
<dbReference type="InterPro" id="IPR027417">
    <property type="entry name" value="P-loop_NTPase"/>
</dbReference>
<feature type="region of interest" description="Disordered" evidence="1">
    <location>
        <begin position="1216"/>
        <end position="1237"/>
    </location>
</feature>
<feature type="domain" description="TrwC relaxase" evidence="2">
    <location>
        <begin position="17"/>
        <end position="373"/>
    </location>
</feature>
<dbReference type="Pfam" id="PF13604">
    <property type="entry name" value="AAA_30"/>
    <property type="match status" value="1"/>
</dbReference>
<proteinExistence type="predicted"/>
<evidence type="ECO:0000313" key="4">
    <source>
        <dbReference type="Proteomes" id="UP001595900"/>
    </source>
</evidence>
<gene>
    <name evidence="3" type="primary">mobF</name>
    <name evidence="3" type="ORF">ACFOYW_17420</name>
</gene>
<dbReference type="CDD" id="cd18809">
    <property type="entry name" value="SF1_C_RecD"/>
    <property type="match status" value="1"/>
</dbReference>
<sequence>MSDHLNRVTVSMRVMSAGDGYLYLWRTVVSGDGQRDFSSPLTRYYQEKGTPPGRWLGSGVAGLADGALAPGDEVSEEGLARFLGQGMDPVTGVQLGRPYGQFKTVQERIERRTKVLPEGMPDDERAASIATITREEEDRTQRRAVAGFDFTFSVPKSVSVLWAVSDAGTQSLIANAHLAAVEDVLQVMEQDVIMTRVGFNGRGGAVAQVETSGLIATAFDHYDSRAGDPQLHTHVVVGNKVQGLDGKWRAPDGRPLFASVVALSEIYNAVLSDRISASLGLGWEQRQRGPNRTPAWELEVVPDELLDEFSNRTHDINAEADRLIQAYLDVHGRFPARATILHLRQQATLSTRPEKEPHSLSELTQGWRTRAARVLGDDAAAWAIAHLLEGNERRMLRVDDIAADDVVALAASVVNTVGTKRSTWRRWNLMAEAARTSMPFRFATSEDRQALIGLIADEAEKLSLQLTPAEVASSPTPFHDAGGRSVFRPKATMVYSSTRVLEVEDELLELAATCSGPGVALDAVEEAASQPDANGLLLGPDQRSALAQIASSQRIVDVLVGPAGAGKTTTLGMLRMIWEAEHGSGSVVGLAPSSSAAEVLSEELGIQTENTAKWLHEHRRGAERATQIREIDAQLTTVAHRLRDHELSRAEARRQVNWLHGRRRGILADIEGWRLHAGDLLIVDEASLAGTLSLHALAQHTAEVGAKMLLVGDWAQLTAIDAGGAFGMLARTRDDTPELTALHRFRNSWERSASLQLRLGEEDSITAYARHGRILPAPQDDVLDAAYHGWLADKARGVRTVLIAETIELVTQLNLRARLDLIEAGDVAADGVALHDGNLAGRGDIIVTRKNDRRLTAGSTWVKNGDSWTVTAHHRDGSLTVRRAHSTDPRRLRLPAPYVAENVELGYAVTTHRAQGMTVDRAHSVIRSSSMTREALYVAMTRGRDSNIAYVSTDEADLEEHQKLGQDITARMVLTGILHHSGAEISAHEATTREQEAWTNITQLAAEYETVAQTAQRERWIEALEHSGLAEKQIDQIIEADTFGPLIVELRRAEANGHDPQWLLKVAAASRDWTDVEDVASVLRWRIQRAVTRRPVGAPAVTNLIAGLIPKAEGHMPAELQTALDEREQLIEQRARALAEAAVTDARSWAAGLGVRPADPVREEAWLRSVAVVAAYRDRYEVTGLAPLGPVGTGNSIRRIDRQRAENALRTARELGVAQRQTGGSRSIRPDAPDLSR</sequence>
<dbReference type="InterPro" id="IPR014862">
    <property type="entry name" value="TrwC"/>
</dbReference>